<reference evidence="15 16" key="1">
    <citation type="submission" date="2019-10" db="EMBL/GenBank/DDBJ databases">
        <title>Description of Paenibacillus pedi sp. nov.</title>
        <authorList>
            <person name="Carlier A."/>
            <person name="Qi S."/>
        </authorList>
    </citation>
    <scope>NUCLEOTIDE SEQUENCE [LARGE SCALE GENOMIC DNA]</scope>
    <source>
        <strain evidence="15 16">LMG 31457</strain>
    </source>
</reference>
<dbReference type="InterPro" id="IPR003594">
    <property type="entry name" value="HATPase_dom"/>
</dbReference>
<organism evidence="15 16">
    <name type="scientific">Paenibacillus planticolens</name>
    <dbReference type="NCBI Taxonomy" id="2654976"/>
    <lineage>
        <taxon>Bacteria</taxon>
        <taxon>Bacillati</taxon>
        <taxon>Bacillota</taxon>
        <taxon>Bacilli</taxon>
        <taxon>Bacillales</taxon>
        <taxon>Paenibacillaceae</taxon>
        <taxon>Paenibacillus</taxon>
    </lineage>
</organism>
<sequence>MNIVKDFLLQLALVATLIFTFQTFFAEKLEKERENRNFIHALLLALAIVLCMSFPASVTSGIRLDIRIVPLLLGTLYGGWRTGLFLTATIILYRLYLGVDLGFYTTVITLIVSMPAILMCQKSFLHASKRRRINLALLLSIFYCFVGAASGSFIRGISTKFLLFNVIYMVITVAAVWSFISLNETIKEILLKNQRLQTAAKDAEISFLRSQIKPHFLYNSLNSIASLCIDDPKKAEALILDLSQYMKSSFNFKQMDTLTTIENELKLVKAYVNIEKARFGARLEVAYDVDLHLDMWIPPLVLQPLVENAIKHGLMTTLRGGTVSISVKNETGSVVRFAVEDNGSGMSATTLGEIWHADGKKQGTGIGLWNINQRIKLLYGQGICIESIEGSGTKVFFDIPVRPLVPIGG</sequence>
<dbReference type="RefSeq" id="WP_171687602.1">
    <property type="nucleotide sequence ID" value="NZ_WHNZ01000086.1"/>
</dbReference>
<keyword evidence="8" id="KW-0418">Kinase</keyword>
<dbReference type="InterPro" id="IPR005467">
    <property type="entry name" value="His_kinase_dom"/>
</dbReference>
<dbReference type="InterPro" id="IPR011620">
    <property type="entry name" value="Sig_transdc_His_kinase_LytS_TM"/>
</dbReference>
<feature type="transmembrane region" description="Helical" evidence="13">
    <location>
        <begin position="71"/>
        <end position="95"/>
    </location>
</feature>
<evidence type="ECO:0000256" key="1">
    <source>
        <dbReference type="ARBA" id="ARBA00000085"/>
    </source>
</evidence>
<keyword evidence="9" id="KW-0067">ATP-binding</keyword>
<dbReference type="PANTHER" id="PTHR34220:SF7">
    <property type="entry name" value="SENSOR HISTIDINE KINASE YPDA"/>
    <property type="match status" value="1"/>
</dbReference>
<feature type="transmembrane region" description="Helical" evidence="13">
    <location>
        <begin position="38"/>
        <end position="59"/>
    </location>
</feature>
<evidence type="ECO:0000313" key="16">
    <source>
        <dbReference type="Proteomes" id="UP000618579"/>
    </source>
</evidence>
<dbReference type="SMART" id="SM00387">
    <property type="entry name" value="HATPase_c"/>
    <property type="match status" value="1"/>
</dbReference>
<dbReference type="InterPro" id="IPR010559">
    <property type="entry name" value="Sig_transdc_His_kin_internal"/>
</dbReference>
<evidence type="ECO:0000256" key="3">
    <source>
        <dbReference type="ARBA" id="ARBA00012438"/>
    </source>
</evidence>
<evidence type="ECO:0000256" key="7">
    <source>
        <dbReference type="ARBA" id="ARBA00022741"/>
    </source>
</evidence>
<evidence type="ECO:0000256" key="6">
    <source>
        <dbReference type="ARBA" id="ARBA00022692"/>
    </source>
</evidence>
<evidence type="ECO:0000256" key="9">
    <source>
        <dbReference type="ARBA" id="ARBA00022840"/>
    </source>
</evidence>
<feature type="domain" description="Histidine kinase" evidence="14">
    <location>
        <begin position="301"/>
        <end position="403"/>
    </location>
</feature>
<dbReference type="EC" id="2.7.13.3" evidence="3"/>
<feature type="transmembrane region" description="Helical" evidence="13">
    <location>
        <begin position="161"/>
        <end position="182"/>
    </location>
</feature>
<evidence type="ECO:0000256" key="13">
    <source>
        <dbReference type="SAM" id="Phobius"/>
    </source>
</evidence>
<evidence type="ECO:0000256" key="11">
    <source>
        <dbReference type="ARBA" id="ARBA00023012"/>
    </source>
</evidence>
<evidence type="ECO:0000256" key="5">
    <source>
        <dbReference type="ARBA" id="ARBA00022679"/>
    </source>
</evidence>
<feature type="transmembrane region" description="Helical" evidence="13">
    <location>
        <begin position="101"/>
        <end position="121"/>
    </location>
</feature>
<proteinExistence type="predicted"/>
<dbReference type="EMBL" id="WHNZ01000086">
    <property type="protein sequence ID" value="NOV04804.1"/>
    <property type="molecule type" value="Genomic_DNA"/>
</dbReference>
<keyword evidence="5" id="KW-0808">Transferase</keyword>
<evidence type="ECO:0000256" key="8">
    <source>
        <dbReference type="ARBA" id="ARBA00022777"/>
    </source>
</evidence>
<dbReference type="Pfam" id="PF07694">
    <property type="entry name" value="5TM-5TMR_LYT"/>
    <property type="match status" value="1"/>
</dbReference>
<feature type="transmembrane region" description="Helical" evidence="13">
    <location>
        <begin position="133"/>
        <end position="155"/>
    </location>
</feature>
<evidence type="ECO:0000256" key="4">
    <source>
        <dbReference type="ARBA" id="ARBA00022475"/>
    </source>
</evidence>
<feature type="transmembrane region" description="Helical" evidence="13">
    <location>
        <begin position="7"/>
        <end position="26"/>
    </location>
</feature>
<accession>A0ABX2A0Y3</accession>
<evidence type="ECO:0000256" key="12">
    <source>
        <dbReference type="ARBA" id="ARBA00023136"/>
    </source>
</evidence>
<dbReference type="Proteomes" id="UP000618579">
    <property type="component" value="Unassembled WGS sequence"/>
</dbReference>
<dbReference type="InterPro" id="IPR050640">
    <property type="entry name" value="Bact_2-comp_sensor_kinase"/>
</dbReference>
<evidence type="ECO:0000256" key="10">
    <source>
        <dbReference type="ARBA" id="ARBA00022989"/>
    </source>
</evidence>
<keyword evidence="12 13" id="KW-0472">Membrane</keyword>
<dbReference type="Pfam" id="PF06580">
    <property type="entry name" value="His_kinase"/>
    <property type="match status" value="1"/>
</dbReference>
<dbReference type="PANTHER" id="PTHR34220">
    <property type="entry name" value="SENSOR HISTIDINE KINASE YPDA"/>
    <property type="match status" value="1"/>
</dbReference>
<comment type="caution">
    <text evidence="15">The sequence shown here is derived from an EMBL/GenBank/DDBJ whole genome shotgun (WGS) entry which is preliminary data.</text>
</comment>
<keyword evidence="6 13" id="KW-0812">Transmembrane</keyword>
<keyword evidence="10 13" id="KW-1133">Transmembrane helix</keyword>
<dbReference type="Gene3D" id="3.30.565.10">
    <property type="entry name" value="Histidine kinase-like ATPase, C-terminal domain"/>
    <property type="match status" value="1"/>
</dbReference>
<keyword evidence="4" id="KW-1003">Cell membrane</keyword>
<keyword evidence="7" id="KW-0547">Nucleotide-binding</keyword>
<dbReference type="PRINTS" id="PR00344">
    <property type="entry name" value="BCTRLSENSOR"/>
</dbReference>
<comment type="subcellular location">
    <subcellularLocation>
        <location evidence="2">Cell membrane</location>
        <topology evidence="2">Multi-pass membrane protein</topology>
    </subcellularLocation>
</comment>
<keyword evidence="11" id="KW-0902">Two-component regulatory system</keyword>
<dbReference type="SUPFAM" id="SSF55874">
    <property type="entry name" value="ATPase domain of HSP90 chaperone/DNA topoisomerase II/histidine kinase"/>
    <property type="match status" value="1"/>
</dbReference>
<keyword evidence="16" id="KW-1185">Reference proteome</keyword>
<evidence type="ECO:0000313" key="15">
    <source>
        <dbReference type="EMBL" id="NOV04804.1"/>
    </source>
</evidence>
<dbReference type="InterPro" id="IPR036890">
    <property type="entry name" value="HATPase_C_sf"/>
</dbReference>
<name>A0ABX2A0Y3_9BACL</name>
<dbReference type="PROSITE" id="PS50109">
    <property type="entry name" value="HIS_KIN"/>
    <property type="match status" value="1"/>
</dbReference>
<dbReference type="InterPro" id="IPR004358">
    <property type="entry name" value="Sig_transdc_His_kin-like_C"/>
</dbReference>
<protein>
    <recommendedName>
        <fullName evidence="3">histidine kinase</fullName>
        <ecNumber evidence="3">2.7.13.3</ecNumber>
    </recommendedName>
</protein>
<comment type="catalytic activity">
    <reaction evidence="1">
        <text>ATP + protein L-histidine = ADP + protein N-phospho-L-histidine.</text>
        <dbReference type="EC" id="2.7.13.3"/>
    </reaction>
</comment>
<evidence type="ECO:0000256" key="2">
    <source>
        <dbReference type="ARBA" id="ARBA00004651"/>
    </source>
</evidence>
<dbReference type="Pfam" id="PF02518">
    <property type="entry name" value="HATPase_c"/>
    <property type="match status" value="1"/>
</dbReference>
<gene>
    <name evidence="15" type="ORF">GC097_33070</name>
</gene>
<evidence type="ECO:0000259" key="14">
    <source>
        <dbReference type="PROSITE" id="PS50109"/>
    </source>
</evidence>